<sequence>MALEFDRHCQLMLLLGMTATVLAICVDTLDKQYVVVDDDDEEDDDEDDDEDEDDLEDDLEDYDEDDLEDDDEDDDHYQTQEDARRKRRRTSDESQDLGRENLTKRIRLSQQSLRLLQTQQRPPAVDRTLRWVSGTRRSYEKP</sequence>
<feature type="chain" id="PRO_5019527087" evidence="2">
    <location>
        <begin position="24"/>
        <end position="142"/>
    </location>
</feature>
<protein>
    <submittedName>
        <fullName evidence="3">Uncharacterized protein</fullName>
    </submittedName>
</protein>
<dbReference type="AlphaFoldDB" id="A0A438NAH0"/>
<evidence type="ECO:0000256" key="1">
    <source>
        <dbReference type="SAM" id="MobiDB-lite"/>
    </source>
</evidence>
<comment type="caution">
    <text evidence="3">The sequence shown here is derived from an EMBL/GenBank/DDBJ whole genome shotgun (WGS) entry which is preliminary data.</text>
</comment>
<gene>
    <name evidence="3" type="ORF">B0A52_04169</name>
</gene>
<reference evidence="3 4" key="1">
    <citation type="submission" date="2017-03" db="EMBL/GenBank/DDBJ databases">
        <title>Genomes of endolithic fungi from Antarctica.</title>
        <authorList>
            <person name="Coleine C."/>
            <person name="Masonjones S."/>
            <person name="Stajich J.E."/>
        </authorList>
    </citation>
    <scope>NUCLEOTIDE SEQUENCE [LARGE SCALE GENOMIC DNA]</scope>
    <source>
        <strain evidence="3 4">CCFEE 6314</strain>
    </source>
</reference>
<name>A0A438NAH0_EXOME</name>
<evidence type="ECO:0000256" key="2">
    <source>
        <dbReference type="SAM" id="SignalP"/>
    </source>
</evidence>
<feature type="signal peptide" evidence="2">
    <location>
        <begin position="1"/>
        <end position="23"/>
    </location>
</feature>
<feature type="region of interest" description="Disordered" evidence="1">
    <location>
        <begin position="36"/>
        <end position="142"/>
    </location>
</feature>
<accession>A0A438NAH0</accession>
<dbReference type="EMBL" id="NAJM01000011">
    <property type="protein sequence ID" value="RVX72770.1"/>
    <property type="molecule type" value="Genomic_DNA"/>
</dbReference>
<evidence type="ECO:0000313" key="4">
    <source>
        <dbReference type="Proteomes" id="UP000288859"/>
    </source>
</evidence>
<dbReference type="Proteomes" id="UP000288859">
    <property type="component" value="Unassembled WGS sequence"/>
</dbReference>
<proteinExistence type="predicted"/>
<dbReference type="VEuPathDB" id="FungiDB:PV10_03323"/>
<feature type="compositionally biased region" description="Acidic residues" evidence="1">
    <location>
        <begin position="36"/>
        <end position="75"/>
    </location>
</feature>
<keyword evidence="2" id="KW-0732">Signal</keyword>
<feature type="compositionally biased region" description="Low complexity" evidence="1">
    <location>
        <begin position="108"/>
        <end position="121"/>
    </location>
</feature>
<feature type="compositionally biased region" description="Basic and acidic residues" evidence="1">
    <location>
        <begin position="76"/>
        <end position="103"/>
    </location>
</feature>
<organism evidence="3 4">
    <name type="scientific">Exophiala mesophila</name>
    <name type="common">Black yeast-like fungus</name>
    <dbReference type="NCBI Taxonomy" id="212818"/>
    <lineage>
        <taxon>Eukaryota</taxon>
        <taxon>Fungi</taxon>
        <taxon>Dikarya</taxon>
        <taxon>Ascomycota</taxon>
        <taxon>Pezizomycotina</taxon>
        <taxon>Eurotiomycetes</taxon>
        <taxon>Chaetothyriomycetidae</taxon>
        <taxon>Chaetothyriales</taxon>
        <taxon>Herpotrichiellaceae</taxon>
        <taxon>Exophiala</taxon>
    </lineage>
</organism>
<evidence type="ECO:0000313" key="3">
    <source>
        <dbReference type="EMBL" id="RVX72770.1"/>
    </source>
</evidence>